<proteinExistence type="predicted"/>
<organism evidence="1 2">
    <name type="scientific">Oldenlandia corymbosa var. corymbosa</name>
    <dbReference type="NCBI Taxonomy" id="529605"/>
    <lineage>
        <taxon>Eukaryota</taxon>
        <taxon>Viridiplantae</taxon>
        <taxon>Streptophyta</taxon>
        <taxon>Embryophyta</taxon>
        <taxon>Tracheophyta</taxon>
        <taxon>Spermatophyta</taxon>
        <taxon>Magnoliopsida</taxon>
        <taxon>eudicotyledons</taxon>
        <taxon>Gunneridae</taxon>
        <taxon>Pentapetalae</taxon>
        <taxon>asterids</taxon>
        <taxon>lamiids</taxon>
        <taxon>Gentianales</taxon>
        <taxon>Rubiaceae</taxon>
        <taxon>Rubioideae</taxon>
        <taxon>Spermacoceae</taxon>
        <taxon>Hedyotis-Oldenlandia complex</taxon>
        <taxon>Oldenlandia</taxon>
    </lineage>
</organism>
<accession>A0AAV1C3V8</accession>
<dbReference type="PANTHER" id="PTHR36405:SF5">
    <property type="match status" value="1"/>
</dbReference>
<protein>
    <submittedName>
        <fullName evidence="1">OLC1v1025024C1</fullName>
    </submittedName>
</protein>
<dbReference type="Proteomes" id="UP001161247">
    <property type="component" value="Chromosome 1"/>
</dbReference>
<keyword evidence="2" id="KW-1185">Reference proteome</keyword>
<reference evidence="1" key="1">
    <citation type="submission" date="2023-03" db="EMBL/GenBank/DDBJ databases">
        <authorList>
            <person name="Julca I."/>
        </authorList>
    </citation>
    <scope>NUCLEOTIDE SEQUENCE</scope>
</reference>
<dbReference type="PANTHER" id="PTHR36405">
    <property type="entry name" value="BNAA10G09140D PROTEIN"/>
    <property type="match status" value="1"/>
</dbReference>
<evidence type="ECO:0000313" key="2">
    <source>
        <dbReference type="Proteomes" id="UP001161247"/>
    </source>
</evidence>
<name>A0AAV1C3V8_OLDCO</name>
<dbReference type="EMBL" id="OX459118">
    <property type="protein sequence ID" value="CAI9090280.1"/>
    <property type="molecule type" value="Genomic_DNA"/>
</dbReference>
<dbReference type="AlphaFoldDB" id="A0AAV1C3V8"/>
<sequence>MKEAIHKRRVAERCEGRPNVGVGSVGKVKVLMMQELDSSVSVNCLETRKRTYTLAIKSTAKSGREARAGKKVVHHIQCSPHRMPMLASEDIAGGERSPIRKGVLAERRRRSQLVEIVDLKCGNRLGKRSSSDPIASQIIRLRFSKLSG</sequence>
<gene>
    <name evidence="1" type="ORF">OLC1_LOCUS2466</name>
</gene>
<evidence type="ECO:0000313" key="1">
    <source>
        <dbReference type="EMBL" id="CAI9090280.1"/>
    </source>
</evidence>